<dbReference type="SUPFAM" id="SSF48452">
    <property type="entry name" value="TPR-like"/>
    <property type="match status" value="1"/>
</dbReference>
<accession>A0A6J1BU39</accession>
<dbReference type="AlphaFoldDB" id="A0A6J1BU39"/>
<gene>
    <name evidence="3" type="primary">LOC111005371</name>
</gene>
<sequence length="353" mass="40542">MGSTSTSAFLVCSQIILPGPKVSSYNVRKSPNSRFIGLRKNYNAVAKFFHFPTLNPPVSKLSESDSCRSSPSQRNLSKYFLEKFVALLIGSFIFMGCFNVRYAMALPAQRSSKSPTLDEKTDTLSEDSEEEMRERILEHEPRNIDTLKAVLYGKMRSGKTKEAIKYVQRLIDLEPEEVEWRLLMALCYETMGQLDTAKRLFMEILEKKPLLVRALHGLALVMHKNKEGQSVFDMLNKALDIARDEKKVTEQRSIGILIAQMHVVKGELEEGLKKFQDLVDENPRDFRPYLCQGIIYSLLDKKREAAEQFEMYRAVVPDEFPQKEFIDDIVLSATTASREQFEKEFAAEFSYKK</sequence>
<dbReference type="RefSeq" id="XP_022132537.1">
    <property type="nucleotide sequence ID" value="XM_022276845.1"/>
</dbReference>
<evidence type="ECO:0000313" key="3">
    <source>
        <dbReference type="RefSeq" id="XP_022132537.1"/>
    </source>
</evidence>
<dbReference type="Proteomes" id="UP000504603">
    <property type="component" value="Unplaced"/>
</dbReference>
<keyword evidence="1" id="KW-1133">Transmembrane helix</keyword>
<dbReference type="InterPro" id="IPR011990">
    <property type="entry name" value="TPR-like_helical_dom_sf"/>
</dbReference>
<keyword evidence="2" id="KW-1185">Reference proteome</keyword>
<keyword evidence="1" id="KW-0812">Transmembrane</keyword>
<reference evidence="3" key="1">
    <citation type="submission" date="2025-08" db="UniProtKB">
        <authorList>
            <consortium name="RefSeq"/>
        </authorList>
    </citation>
    <scope>IDENTIFICATION</scope>
    <source>
        <strain evidence="3">OHB3-1</strain>
    </source>
</reference>
<dbReference type="GeneID" id="111005371"/>
<proteinExistence type="predicted"/>
<dbReference type="Gene3D" id="1.25.40.10">
    <property type="entry name" value="Tetratricopeptide repeat domain"/>
    <property type="match status" value="1"/>
</dbReference>
<name>A0A6J1BU39_MOMCH</name>
<evidence type="ECO:0000256" key="1">
    <source>
        <dbReference type="SAM" id="Phobius"/>
    </source>
</evidence>
<keyword evidence="1" id="KW-0472">Membrane</keyword>
<organism evidence="2 3">
    <name type="scientific">Momordica charantia</name>
    <name type="common">Bitter gourd</name>
    <name type="synonym">Balsam pear</name>
    <dbReference type="NCBI Taxonomy" id="3673"/>
    <lineage>
        <taxon>Eukaryota</taxon>
        <taxon>Viridiplantae</taxon>
        <taxon>Streptophyta</taxon>
        <taxon>Embryophyta</taxon>
        <taxon>Tracheophyta</taxon>
        <taxon>Spermatophyta</taxon>
        <taxon>Magnoliopsida</taxon>
        <taxon>eudicotyledons</taxon>
        <taxon>Gunneridae</taxon>
        <taxon>Pentapetalae</taxon>
        <taxon>rosids</taxon>
        <taxon>fabids</taxon>
        <taxon>Cucurbitales</taxon>
        <taxon>Cucurbitaceae</taxon>
        <taxon>Momordiceae</taxon>
        <taxon>Momordica</taxon>
    </lineage>
</organism>
<evidence type="ECO:0000313" key="2">
    <source>
        <dbReference type="Proteomes" id="UP000504603"/>
    </source>
</evidence>
<dbReference type="PANTHER" id="PTHR36350:SF3">
    <property type="entry name" value="TRANSMEMBRANE PROTEIN"/>
    <property type="match status" value="1"/>
</dbReference>
<dbReference type="Pfam" id="PF14559">
    <property type="entry name" value="TPR_19"/>
    <property type="match status" value="1"/>
</dbReference>
<dbReference type="OrthoDB" id="2012659at2759"/>
<dbReference type="PANTHER" id="PTHR36350">
    <property type="entry name" value="TRANSMEMBRANE PROTEIN"/>
    <property type="match status" value="1"/>
</dbReference>
<dbReference type="KEGG" id="mcha:111005371"/>
<protein>
    <submittedName>
        <fullName evidence="3">Protein SLOW GREEN 1, chloroplastic</fullName>
    </submittedName>
</protein>
<feature type="transmembrane region" description="Helical" evidence="1">
    <location>
        <begin position="84"/>
        <end position="104"/>
    </location>
</feature>